<dbReference type="NCBIfam" id="NF005540">
    <property type="entry name" value="PRK07203.1"/>
    <property type="match status" value="1"/>
</dbReference>
<dbReference type="PANTHER" id="PTHR43794:SF11">
    <property type="entry name" value="AMIDOHYDROLASE-RELATED DOMAIN-CONTAINING PROTEIN"/>
    <property type="match status" value="1"/>
</dbReference>
<dbReference type="OrthoDB" id="9807210at2"/>
<dbReference type="Proteomes" id="UP000477739">
    <property type="component" value="Unassembled WGS sequence"/>
</dbReference>
<sequence>MSMLILKNATVVQLHPAKVQSNVDIAIENDLIKEVGTNLSQRYPQASVKEMQGRLVMPGNVCSHNHFYSGLSRGIQANIAPSPDFISTLKNLWWRLDRALDEESMYYSGLICSLEAIRSGCTAVIDHSASPNYIAGSLSQLRNAFLKVGLRGMTCYETTDRNGGLKELQAGVEENIRFAAEIDRARENGREPYLVEAHIGAHAPFTVPDEGLSMLSEALKSTGRGLHIHAAEDLYDVSHSHHHYGKDLLVRLADYDLIDSKTLVAHGLYLSEEDISLLNERDGFLVHNARSNMNNHVGYNQRLTTFRNLALGTDGIGSDMFEELKFAFFKHRDAGGPLWPDSFAKALTNGNELLSRNFNARFGRVEAGYKADLTVCDYIAPTPLIAENVAGHIAFGMGSASVHSVMVNGVMVYEDRQFTFDCEPIFAEARKAAQKMWQRMDALS</sequence>
<dbReference type="AlphaFoldDB" id="A0A6L6IQW2"/>
<dbReference type="GO" id="GO:0016810">
    <property type="term" value="F:hydrolase activity, acting on carbon-nitrogen (but not peptide) bonds"/>
    <property type="evidence" value="ECO:0007669"/>
    <property type="project" value="InterPro"/>
</dbReference>
<name>A0A6L6IQW2_9ENTR</name>
<dbReference type="SUPFAM" id="SSF51338">
    <property type="entry name" value="Composite domain of metallo-dependent hydrolases"/>
    <property type="match status" value="1"/>
</dbReference>
<dbReference type="InterPro" id="IPR006680">
    <property type="entry name" value="Amidohydro-rel"/>
</dbReference>
<dbReference type="InterPro" id="IPR050287">
    <property type="entry name" value="MTA/SAH_deaminase"/>
</dbReference>
<evidence type="ECO:0000256" key="1">
    <source>
        <dbReference type="ARBA" id="ARBA00006745"/>
    </source>
</evidence>
<dbReference type="CDD" id="cd01298">
    <property type="entry name" value="ATZ_TRZ_like"/>
    <property type="match status" value="1"/>
</dbReference>
<evidence type="ECO:0000259" key="3">
    <source>
        <dbReference type="Pfam" id="PF01979"/>
    </source>
</evidence>
<dbReference type="NCBIfam" id="TIGR03314">
    <property type="entry name" value="Se_ssnA"/>
    <property type="match status" value="1"/>
</dbReference>
<dbReference type="RefSeq" id="WP_155109846.1">
    <property type="nucleotide sequence ID" value="NZ_WMJZ01000036.1"/>
</dbReference>
<dbReference type="PANTHER" id="PTHR43794">
    <property type="entry name" value="AMINOHYDROLASE SSNA-RELATED"/>
    <property type="match status" value="1"/>
</dbReference>
<reference evidence="4 5" key="1">
    <citation type="submission" date="2019-11" db="EMBL/GenBank/DDBJ databases">
        <title>Escherichia alba sp. nov. isolated from the gut of plastic-eating superworms Zophobas atratus.</title>
        <authorList>
            <person name="Yang Y."/>
        </authorList>
    </citation>
    <scope>NUCLEOTIDE SEQUENCE [LARGE SCALE GENOMIC DNA]</scope>
    <source>
        <strain evidence="5">BIT-B35</strain>
    </source>
</reference>
<dbReference type="SUPFAM" id="SSF51556">
    <property type="entry name" value="Metallo-dependent hydrolases"/>
    <property type="match status" value="1"/>
</dbReference>
<dbReference type="InterPro" id="IPR011059">
    <property type="entry name" value="Metal-dep_hydrolase_composite"/>
</dbReference>
<evidence type="ECO:0000256" key="2">
    <source>
        <dbReference type="ARBA" id="ARBA00022801"/>
    </source>
</evidence>
<dbReference type="EMBL" id="WMJZ01000036">
    <property type="protein sequence ID" value="MTH48364.1"/>
    <property type="molecule type" value="Genomic_DNA"/>
</dbReference>
<keyword evidence="5" id="KW-1185">Reference proteome</keyword>
<evidence type="ECO:0000313" key="5">
    <source>
        <dbReference type="Proteomes" id="UP000477739"/>
    </source>
</evidence>
<comment type="caution">
    <text evidence="4">The sequence shown here is derived from an EMBL/GenBank/DDBJ whole genome shotgun (WGS) entry which is preliminary data.</text>
</comment>
<accession>A0A6L6IQW2</accession>
<dbReference type="Gene3D" id="2.30.40.10">
    <property type="entry name" value="Urease, subunit C, domain 1"/>
    <property type="match status" value="1"/>
</dbReference>
<proteinExistence type="inferred from homology"/>
<gene>
    <name evidence="4" type="primary">ssnA</name>
    <name evidence="4" type="ORF">GJV78_19345</name>
</gene>
<comment type="similarity">
    <text evidence="1">Belongs to the metallo-dependent hydrolases superfamily. ATZ/TRZ family.</text>
</comment>
<organism evidence="4 5">
    <name type="scientific">Intestinirhabdus alba</name>
    <dbReference type="NCBI Taxonomy" id="2899544"/>
    <lineage>
        <taxon>Bacteria</taxon>
        <taxon>Pseudomonadati</taxon>
        <taxon>Pseudomonadota</taxon>
        <taxon>Gammaproteobacteria</taxon>
        <taxon>Enterobacterales</taxon>
        <taxon>Enterobacteriaceae</taxon>
        <taxon>Intestinirhabdus</taxon>
    </lineage>
</organism>
<evidence type="ECO:0000313" key="4">
    <source>
        <dbReference type="EMBL" id="MTH48364.1"/>
    </source>
</evidence>
<dbReference type="Gene3D" id="3.20.20.140">
    <property type="entry name" value="Metal-dependent hydrolases"/>
    <property type="match status" value="1"/>
</dbReference>
<protein>
    <submittedName>
        <fullName evidence="4">Aminohydrolase SsnA</fullName>
    </submittedName>
</protein>
<dbReference type="InterPro" id="IPR032466">
    <property type="entry name" value="Metal_Hydrolase"/>
</dbReference>
<dbReference type="Pfam" id="PF01979">
    <property type="entry name" value="Amidohydro_1"/>
    <property type="match status" value="1"/>
</dbReference>
<dbReference type="InterPro" id="IPR017700">
    <property type="entry name" value="Aminohydrolase_SsnA"/>
</dbReference>
<feature type="domain" description="Amidohydrolase-related" evidence="3">
    <location>
        <begin position="55"/>
        <end position="412"/>
    </location>
</feature>
<keyword evidence="2" id="KW-0378">Hydrolase</keyword>